<gene>
    <name evidence="2" type="ORF">V6984_19830</name>
</gene>
<evidence type="ECO:0000313" key="2">
    <source>
        <dbReference type="EMBL" id="XAH73725.1"/>
    </source>
</evidence>
<sequence length="175" mass="19780">MDGKFYTIYEVAQLLELHHKTIRGFIADGRLKAIKAGKQWRIAREDLELFMGGEVPSRSPDEHGHISMNAMKQNLVFSTTQNTTFSATQGAVPAANESISVSTVIDIKETSKENFERISNTLLAVMNSKGEVYANATIHIKYDEETKLFKIFLWGSIDFMKEMMSIVPLLMEDKN</sequence>
<evidence type="ECO:0000259" key="1">
    <source>
        <dbReference type="Pfam" id="PF12728"/>
    </source>
</evidence>
<dbReference type="InterPro" id="IPR010093">
    <property type="entry name" value="SinI_DNA-bd"/>
</dbReference>
<dbReference type="SUPFAM" id="SSF46955">
    <property type="entry name" value="Putative DNA-binding domain"/>
    <property type="match status" value="1"/>
</dbReference>
<keyword evidence="3" id="KW-1185">Reference proteome</keyword>
<protein>
    <submittedName>
        <fullName evidence="2">Helix-turn-helix domain-containing protein</fullName>
    </submittedName>
</protein>
<proteinExistence type="predicted"/>
<evidence type="ECO:0000313" key="3">
    <source>
        <dbReference type="Proteomes" id="UP001451571"/>
    </source>
</evidence>
<dbReference type="InterPro" id="IPR009061">
    <property type="entry name" value="DNA-bd_dom_put_sf"/>
</dbReference>
<accession>A0ABZ3EW19</accession>
<dbReference type="RefSeq" id="WP_342757328.1">
    <property type="nucleotide sequence ID" value="NZ_CP146256.1"/>
</dbReference>
<dbReference type="Pfam" id="PF12728">
    <property type="entry name" value="HTH_17"/>
    <property type="match status" value="1"/>
</dbReference>
<feature type="domain" description="Helix-turn-helix" evidence="1">
    <location>
        <begin position="5"/>
        <end position="51"/>
    </location>
</feature>
<reference evidence="2 3" key="1">
    <citation type="submission" date="2024-02" db="EMBL/GenBank/DDBJ databases">
        <title>Bacterial strain from lacustrine sediment.</title>
        <authorList>
            <person name="Petit C."/>
            <person name="Fadhlaoui K."/>
        </authorList>
    </citation>
    <scope>NUCLEOTIDE SEQUENCE [LARGE SCALE GENOMIC DNA]</scope>
    <source>
        <strain evidence="2 3">IPX-CK</strain>
    </source>
</reference>
<organism evidence="2 3">
    <name type="scientific">Kineothrix sedimenti</name>
    <dbReference type="NCBI Taxonomy" id="3123317"/>
    <lineage>
        <taxon>Bacteria</taxon>
        <taxon>Bacillati</taxon>
        <taxon>Bacillota</taxon>
        <taxon>Clostridia</taxon>
        <taxon>Lachnospirales</taxon>
        <taxon>Lachnospiraceae</taxon>
        <taxon>Kineothrix</taxon>
    </lineage>
</organism>
<name>A0ABZ3EW19_9FIRM</name>
<dbReference type="Proteomes" id="UP001451571">
    <property type="component" value="Chromosome"/>
</dbReference>
<dbReference type="EMBL" id="CP146256">
    <property type="protein sequence ID" value="XAH73725.1"/>
    <property type="molecule type" value="Genomic_DNA"/>
</dbReference>
<dbReference type="NCBIfam" id="TIGR01764">
    <property type="entry name" value="excise"/>
    <property type="match status" value="1"/>
</dbReference>
<dbReference type="InterPro" id="IPR041657">
    <property type="entry name" value="HTH_17"/>
</dbReference>